<dbReference type="PANTHER" id="PTHR48057">
    <property type="entry name" value="LEUCINE-RICH REPEAT SERINE/THREONINE-PROTEIN KINASE 1"/>
    <property type="match status" value="1"/>
</dbReference>
<dbReference type="SUPFAM" id="SSF52058">
    <property type="entry name" value="L domain-like"/>
    <property type="match status" value="1"/>
</dbReference>
<dbReference type="AlphaFoldDB" id="A0A024GMK9"/>
<dbReference type="Proteomes" id="UP000053237">
    <property type="component" value="Unassembled WGS sequence"/>
</dbReference>
<dbReference type="Pfam" id="PF13516">
    <property type="entry name" value="LRR_6"/>
    <property type="match status" value="1"/>
</dbReference>
<dbReference type="STRING" id="65357.A0A024GMK9"/>
<sequence length="114" mass="12628">MGQVQSSIPQNEYQGLIDLFRQLNGEKWRRREGWTDINASPEGWHGIEISLGHVTSIELPANNLHVIPSSIGNFTQLRALDLSKNQIVGQVPLEVGALTKLKILNLSCNDLQGT</sequence>
<comment type="caution">
    <text evidence="1">The sequence shown here is derived from an EMBL/GenBank/DDBJ whole genome shotgun (WGS) entry which is preliminary data.</text>
</comment>
<evidence type="ECO:0000313" key="2">
    <source>
        <dbReference type="Proteomes" id="UP000053237"/>
    </source>
</evidence>
<dbReference type="PANTHER" id="PTHR48057:SF7">
    <property type="entry name" value="LEUCINE-RICH REPEAT SERINE_THREONINE-PROTEIN KINASE 1"/>
    <property type="match status" value="1"/>
</dbReference>
<evidence type="ECO:0008006" key="3">
    <source>
        <dbReference type="Google" id="ProtNLM"/>
    </source>
</evidence>
<dbReference type="InterPro" id="IPR001611">
    <property type="entry name" value="Leu-rich_rpt"/>
</dbReference>
<dbReference type="InterPro" id="IPR032675">
    <property type="entry name" value="LRR_dom_sf"/>
</dbReference>
<dbReference type="InterPro" id="IPR052595">
    <property type="entry name" value="LRRC69/RLP"/>
</dbReference>
<dbReference type="OrthoDB" id="205182at2759"/>
<dbReference type="Gene3D" id="3.80.10.10">
    <property type="entry name" value="Ribonuclease Inhibitor"/>
    <property type="match status" value="1"/>
</dbReference>
<keyword evidence="2" id="KW-1185">Reference proteome</keyword>
<gene>
    <name evidence="1" type="ORF">BN9_090460</name>
</gene>
<protein>
    <recommendedName>
        <fullName evidence="3">Leucine-rich repeat-containing N-terminal plant-type domain-containing protein</fullName>
    </recommendedName>
</protein>
<proteinExistence type="predicted"/>
<dbReference type="InParanoid" id="A0A024GMK9"/>
<name>A0A024GMK9_9STRA</name>
<dbReference type="PRINTS" id="PR00019">
    <property type="entry name" value="LEURICHRPT"/>
</dbReference>
<accession>A0A024GMK9</accession>
<organism evidence="1 2">
    <name type="scientific">Albugo candida</name>
    <dbReference type="NCBI Taxonomy" id="65357"/>
    <lineage>
        <taxon>Eukaryota</taxon>
        <taxon>Sar</taxon>
        <taxon>Stramenopiles</taxon>
        <taxon>Oomycota</taxon>
        <taxon>Peronosporomycetes</taxon>
        <taxon>Albuginales</taxon>
        <taxon>Albuginaceae</taxon>
        <taxon>Albugo</taxon>
    </lineage>
</organism>
<evidence type="ECO:0000313" key="1">
    <source>
        <dbReference type="EMBL" id="CCI48003.1"/>
    </source>
</evidence>
<dbReference type="EMBL" id="CAIX01000199">
    <property type="protein sequence ID" value="CCI48003.1"/>
    <property type="molecule type" value="Genomic_DNA"/>
</dbReference>
<reference evidence="1 2" key="1">
    <citation type="submission" date="2012-05" db="EMBL/GenBank/DDBJ databases">
        <title>Recombination and specialization in a pathogen metapopulation.</title>
        <authorList>
            <person name="Gardiner A."/>
            <person name="Kemen E."/>
            <person name="Schultz-Larsen T."/>
            <person name="MacLean D."/>
            <person name="Van Oosterhout C."/>
            <person name="Jones J.D.G."/>
        </authorList>
    </citation>
    <scope>NUCLEOTIDE SEQUENCE [LARGE SCALE GENOMIC DNA]</scope>
    <source>
        <strain evidence="1 2">Ac Nc2</strain>
    </source>
</reference>
<dbReference type="Pfam" id="PF00560">
    <property type="entry name" value="LRR_1"/>
    <property type="match status" value="1"/>
</dbReference>